<dbReference type="OrthoDB" id="9812205at2"/>
<dbReference type="Pfam" id="PF03966">
    <property type="entry name" value="Trm112p"/>
    <property type="match status" value="1"/>
</dbReference>
<proteinExistence type="predicted"/>
<dbReference type="Proteomes" id="UP000214646">
    <property type="component" value="Unassembled WGS sequence"/>
</dbReference>
<name>A0A225DKF7_9BACT</name>
<dbReference type="SUPFAM" id="SSF158997">
    <property type="entry name" value="Trm112p-like"/>
    <property type="match status" value="1"/>
</dbReference>
<keyword evidence="2" id="KW-1185">Reference proteome</keyword>
<evidence type="ECO:0000313" key="1">
    <source>
        <dbReference type="EMBL" id="OWK41862.1"/>
    </source>
</evidence>
<organism evidence="1 2">
    <name type="scientific">Fimbriiglobus ruber</name>
    <dbReference type="NCBI Taxonomy" id="1908690"/>
    <lineage>
        <taxon>Bacteria</taxon>
        <taxon>Pseudomonadati</taxon>
        <taxon>Planctomycetota</taxon>
        <taxon>Planctomycetia</taxon>
        <taxon>Gemmatales</taxon>
        <taxon>Gemmataceae</taxon>
        <taxon>Fimbriiglobus</taxon>
    </lineage>
</organism>
<comment type="caution">
    <text evidence="1">The sequence shown here is derived from an EMBL/GenBank/DDBJ whole genome shotgun (WGS) entry which is preliminary data.</text>
</comment>
<dbReference type="AlphaFoldDB" id="A0A225DKF7"/>
<sequence length="77" mass="8850">MDARFLETLRCPVDPERAATLHRDREHLECDGCGVRYPIKNGLPVLIADDADLPPGCDRRLDLPCQQRLAARRKQRR</sequence>
<reference evidence="2" key="1">
    <citation type="submission" date="2017-06" db="EMBL/GenBank/DDBJ databases">
        <title>Genome analysis of Fimbriiglobus ruber SP5, the first member of the order Planctomycetales with confirmed chitinolytic capability.</title>
        <authorList>
            <person name="Ravin N.V."/>
            <person name="Rakitin A.L."/>
            <person name="Ivanova A.A."/>
            <person name="Beletsky A.V."/>
            <person name="Kulichevskaya I.S."/>
            <person name="Mardanov A.V."/>
            <person name="Dedysh S.N."/>
        </authorList>
    </citation>
    <scope>NUCLEOTIDE SEQUENCE [LARGE SCALE GENOMIC DNA]</scope>
    <source>
        <strain evidence="2">SP5</strain>
    </source>
</reference>
<dbReference type="EMBL" id="NIDE01000005">
    <property type="protein sequence ID" value="OWK41862.1"/>
    <property type="molecule type" value="Genomic_DNA"/>
</dbReference>
<accession>A0A225DKF7</accession>
<dbReference type="Gene3D" id="2.20.25.10">
    <property type="match status" value="1"/>
</dbReference>
<dbReference type="InterPro" id="IPR005651">
    <property type="entry name" value="Trm112-like"/>
</dbReference>
<dbReference type="RefSeq" id="WP_088255092.1">
    <property type="nucleotide sequence ID" value="NZ_NIDE01000005.1"/>
</dbReference>
<protein>
    <submittedName>
        <fullName evidence="1">Uncharacterized protein</fullName>
    </submittedName>
</protein>
<gene>
    <name evidence="1" type="ORF">FRUB_03940</name>
</gene>
<evidence type="ECO:0000313" key="2">
    <source>
        <dbReference type="Proteomes" id="UP000214646"/>
    </source>
</evidence>